<dbReference type="Proteomes" id="UP000275078">
    <property type="component" value="Unassembled WGS sequence"/>
</dbReference>
<dbReference type="InterPro" id="IPR004875">
    <property type="entry name" value="DDE_SF_endonuclease_dom"/>
</dbReference>
<sequence length="251" mass="28401">IINTFNIPPENIWNFDEKGFIIGLCGRYIVYTRTTRKNPGRLTSTGNCQSTTDDETISAAGKFLPPYIVNKGVIHNAAKFRYISKDVLAGASFANAPEGVMVCTLSIDYLRDHFDKHSRPFMSANCNDRLLIWDSHLSHVSLDVRRYGVARKIHLLTFPGHQTHKLQPLDVGIFSPLANAYKIALDRWGKANRDMAMSQADFFVLLHQARGIALTEKNIRSSFETTGMYEYIENMMEIGLSYSELLANRSF</sequence>
<feature type="non-terminal residue" evidence="2">
    <location>
        <position position="1"/>
    </location>
</feature>
<dbReference type="EMBL" id="ML119957">
    <property type="protein sequence ID" value="RPA71224.1"/>
    <property type="molecule type" value="Genomic_DNA"/>
</dbReference>
<dbReference type="GO" id="GO:0003676">
    <property type="term" value="F:nucleic acid binding"/>
    <property type="evidence" value="ECO:0007669"/>
    <property type="project" value="InterPro"/>
</dbReference>
<protein>
    <submittedName>
        <fullName evidence="2">CENP-B protein</fullName>
    </submittedName>
</protein>
<gene>
    <name evidence="2" type="ORF">BJ508DRAFT_218296</name>
</gene>
<evidence type="ECO:0000313" key="2">
    <source>
        <dbReference type="EMBL" id="RPA71224.1"/>
    </source>
</evidence>
<accession>A0A3N4HNJ6</accession>
<evidence type="ECO:0000313" key="3">
    <source>
        <dbReference type="Proteomes" id="UP000275078"/>
    </source>
</evidence>
<dbReference type="Pfam" id="PF03184">
    <property type="entry name" value="DDE_1"/>
    <property type="match status" value="1"/>
</dbReference>
<keyword evidence="3" id="KW-1185">Reference proteome</keyword>
<proteinExistence type="predicted"/>
<name>A0A3N4HNJ6_ASCIM</name>
<dbReference type="STRING" id="1160509.A0A3N4HNJ6"/>
<organism evidence="2 3">
    <name type="scientific">Ascobolus immersus RN42</name>
    <dbReference type="NCBI Taxonomy" id="1160509"/>
    <lineage>
        <taxon>Eukaryota</taxon>
        <taxon>Fungi</taxon>
        <taxon>Dikarya</taxon>
        <taxon>Ascomycota</taxon>
        <taxon>Pezizomycotina</taxon>
        <taxon>Pezizomycetes</taxon>
        <taxon>Pezizales</taxon>
        <taxon>Ascobolaceae</taxon>
        <taxon>Ascobolus</taxon>
    </lineage>
</organism>
<evidence type="ECO:0000259" key="1">
    <source>
        <dbReference type="Pfam" id="PF03184"/>
    </source>
</evidence>
<reference evidence="2 3" key="1">
    <citation type="journal article" date="2018" name="Nat. Ecol. Evol.">
        <title>Pezizomycetes genomes reveal the molecular basis of ectomycorrhizal truffle lifestyle.</title>
        <authorList>
            <person name="Murat C."/>
            <person name="Payen T."/>
            <person name="Noel B."/>
            <person name="Kuo A."/>
            <person name="Morin E."/>
            <person name="Chen J."/>
            <person name="Kohler A."/>
            <person name="Krizsan K."/>
            <person name="Balestrini R."/>
            <person name="Da Silva C."/>
            <person name="Montanini B."/>
            <person name="Hainaut M."/>
            <person name="Levati E."/>
            <person name="Barry K.W."/>
            <person name="Belfiori B."/>
            <person name="Cichocki N."/>
            <person name="Clum A."/>
            <person name="Dockter R.B."/>
            <person name="Fauchery L."/>
            <person name="Guy J."/>
            <person name="Iotti M."/>
            <person name="Le Tacon F."/>
            <person name="Lindquist E.A."/>
            <person name="Lipzen A."/>
            <person name="Malagnac F."/>
            <person name="Mello A."/>
            <person name="Molinier V."/>
            <person name="Miyauchi S."/>
            <person name="Poulain J."/>
            <person name="Riccioni C."/>
            <person name="Rubini A."/>
            <person name="Sitrit Y."/>
            <person name="Splivallo R."/>
            <person name="Traeger S."/>
            <person name="Wang M."/>
            <person name="Zifcakova L."/>
            <person name="Wipf D."/>
            <person name="Zambonelli A."/>
            <person name="Paolocci F."/>
            <person name="Nowrousian M."/>
            <person name="Ottonello S."/>
            <person name="Baldrian P."/>
            <person name="Spatafora J.W."/>
            <person name="Henrissat B."/>
            <person name="Nagy L.G."/>
            <person name="Aury J.M."/>
            <person name="Wincker P."/>
            <person name="Grigoriev I.V."/>
            <person name="Bonfante P."/>
            <person name="Martin F.M."/>
        </authorList>
    </citation>
    <scope>NUCLEOTIDE SEQUENCE [LARGE SCALE GENOMIC DNA]</scope>
    <source>
        <strain evidence="2 3">RN42</strain>
    </source>
</reference>
<dbReference type="OrthoDB" id="4324149at2759"/>
<feature type="domain" description="DDE-1" evidence="1">
    <location>
        <begin position="57"/>
        <end position="223"/>
    </location>
</feature>
<dbReference type="AlphaFoldDB" id="A0A3N4HNJ6"/>